<organism evidence="2 3">
    <name type="scientific">Rangifer tarandus platyrhynchus</name>
    <name type="common">Svalbard reindeer</name>
    <dbReference type="NCBI Taxonomy" id="3082113"/>
    <lineage>
        <taxon>Eukaryota</taxon>
        <taxon>Metazoa</taxon>
        <taxon>Chordata</taxon>
        <taxon>Craniata</taxon>
        <taxon>Vertebrata</taxon>
        <taxon>Euteleostomi</taxon>
        <taxon>Mammalia</taxon>
        <taxon>Eutheria</taxon>
        <taxon>Laurasiatheria</taxon>
        <taxon>Artiodactyla</taxon>
        <taxon>Ruminantia</taxon>
        <taxon>Pecora</taxon>
        <taxon>Cervidae</taxon>
        <taxon>Odocoileinae</taxon>
        <taxon>Rangifer</taxon>
    </lineage>
</organism>
<dbReference type="Proteomes" id="UP001176941">
    <property type="component" value="Chromosome 9"/>
</dbReference>
<evidence type="ECO:0000313" key="3">
    <source>
        <dbReference type="Proteomes" id="UP001176941"/>
    </source>
</evidence>
<proteinExistence type="predicted"/>
<evidence type="ECO:0000256" key="1">
    <source>
        <dbReference type="SAM" id="MobiDB-lite"/>
    </source>
</evidence>
<evidence type="ECO:0000313" key="2">
    <source>
        <dbReference type="EMBL" id="CAI9179128.1"/>
    </source>
</evidence>
<feature type="region of interest" description="Disordered" evidence="1">
    <location>
        <begin position="1"/>
        <end position="133"/>
    </location>
</feature>
<reference evidence="2" key="1">
    <citation type="submission" date="2023-04" db="EMBL/GenBank/DDBJ databases">
        <authorList>
            <consortium name="ELIXIR-Norway"/>
        </authorList>
    </citation>
    <scope>NUCLEOTIDE SEQUENCE [LARGE SCALE GENOMIC DNA]</scope>
</reference>
<accession>A0ABN9A022</accession>
<sequence length="154" mass="16302">MGAVPTSSSSSPILMEKGSTAEKTWRTGKTARNRETQAGAPEGRCGRMWMPAGIRRLRPCPSPTQSRIWGRGLSTPKVGPAALREPEGCAQLRAGTKAPGSRPPRREANRGCAVNAKSQASAQSRAADGVLGRSPMKREQIIYSLIPVRVPGAG</sequence>
<feature type="compositionally biased region" description="Low complexity" evidence="1">
    <location>
        <begin position="116"/>
        <end position="127"/>
    </location>
</feature>
<name>A0ABN9A022_RANTA</name>
<dbReference type="EMBL" id="OX459945">
    <property type="protein sequence ID" value="CAI9179128.1"/>
    <property type="molecule type" value="Genomic_DNA"/>
</dbReference>
<gene>
    <name evidence="2" type="ORF">MRATA1EN1_LOCUS28090</name>
</gene>
<feature type="compositionally biased region" description="Polar residues" evidence="1">
    <location>
        <begin position="1"/>
        <end position="12"/>
    </location>
</feature>
<protein>
    <submittedName>
        <fullName evidence="2">Uncharacterized protein</fullName>
    </submittedName>
</protein>
<keyword evidence="3" id="KW-1185">Reference proteome</keyword>